<dbReference type="KEGG" id="sft:NCTC1_01586"/>
<evidence type="ECO:0000313" key="1">
    <source>
        <dbReference type="EMBL" id="CDX06809.1"/>
    </source>
</evidence>
<gene>
    <name evidence="1" type="primary">ynjB_2</name>
    <name evidence="1" type="ORF">NCTC1_01586</name>
</gene>
<dbReference type="AlphaFoldDB" id="A0AB33SD87"/>
<dbReference type="PANTHER" id="PTHR42779:SF1">
    <property type="entry name" value="PROTEIN YNJB"/>
    <property type="match status" value="1"/>
</dbReference>
<organism evidence="1 2">
    <name type="scientific">Shigella flexneri</name>
    <dbReference type="NCBI Taxonomy" id="623"/>
    <lineage>
        <taxon>Bacteria</taxon>
        <taxon>Pseudomonadati</taxon>
        <taxon>Pseudomonadota</taxon>
        <taxon>Gammaproteobacteria</taxon>
        <taxon>Enterobacterales</taxon>
        <taxon>Enterobacteriaceae</taxon>
        <taxon>Shigella</taxon>
    </lineage>
</organism>
<sequence length="89" mass="9532">MPTQGAESPWGGAQLTFIARRDVTPQPPQTPQALLEFAKANPGTVTYPRPPDFTGTAFLEQLLIMLTPDPAALKEAPDDATFARVTAPL</sequence>
<name>A0AB33SD87_SHIFL</name>
<accession>A0AB33SD87</accession>
<dbReference type="EMBL" id="LM651928">
    <property type="protein sequence ID" value="CDX06809.1"/>
    <property type="molecule type" value="Genomic_DNA"/>
</dbReference>
<proteinExistence type="predicted"/>
<evidence type="ECO:0000313" key="2">
    <source>
        <dbReference type="Proteomes" id="UP000032424"/>
    </source>
</evidence>
<dbReference type="Proteomes" id="UP000032424">
    <property type="component" value="Chromosome 1"/>
</dbReference>
<protein>
    <recommendedName>
        <fullName evidence="3">ABC transporter solute-binding protein</fullName>
    </recommendedName>
</protein>
<reference evidence="1 2" key="1">
    <citation type="submission" date="2014-07" db="EMBL/GenBank/DDBJ databases">
        <authorList>
            <person name="Aslett M.A."/>
            <person name="De Silva N."/>
        </authorList>
    </citation>
    <scope>NUCLEOTIDE SEQUENCE [LARGE SCALE GENOMIC DNA]</scope>
    <source>
        <strain evidence="2">NCTC1</strain>
    </source>
</reference>
<dbReference type="PANTHER" id="PTHR42779">
    <property type="entry name" value="PROTEIN YNJB"/>
    <property type="match status" value="1"/>
</dbReference>
<evidence type="ECO:0008006" key="3">
    <source>
        <dbReference type="Google" id="ProtNLM"/>
    </source>
</evidence>